<dbReference type="InterPro" id="IPR001107">
    <property type="entry name" value="Band_7"/>
</dbReference>
<protein>
    <recommendedName>
        <fullName evidence="5">Band 7 domain-containing protein</fullName>
    </recommendedName>
</protein>
<keyword evidence="3" id="KW-0472">Membrane</keyword>
<dbReference type="GO" id="GO:0070528">
    <property type="term" value="P:protein kinase C signaling"/>
    <property type="evidence" value="ECO:0007669"/>
    <property type="project" value="TreeGrafter"/>
</dbReference>
<dbReference type="Gene3D" id="3.30.479.30">
    <property type="entry name" value="Band 7 domain"/>
    <property type="match status" value="1"/>
</dbReference>
<proteinExistence type="inferred from homology"/>
<dbReference type="PANTHER" id="PTHR13806">
    <property type="entry name" value="FLOTILLIN-RELATED"/>
    <property type="match status" value="1"/>
</dbReference>
<evidence type="ECO:0000313" key="6">
    <source>
        <dbReference type="EMBL" id="RUS87539.1"/>
    </source>
</evidence>
<dbReference type="STRING" id="188477.A0A433U115"/>
<dbReference type="Pfam" id="PF01145">
    <property type="entry name" value="Band_7"/>
    <property type="match status" value="1"/>
</dbReference>
<dbReference type="PANTHER" id="PTHR13806:SF46">
    <property type="entry name" value="FLOTILLIN-1-RELATED"/>
    <property type="match status" value="1"/>
</dbReference>
<dbReference type="GO" id="GO:0031410">
    <property type="term" value="C:cytoplasmic vesicle"/>
    <property type="evidence" value="ECO:0007669"/>
    <property type="project" value="TreeGrafter"/>
</dbReference>
<gene>
    <name evidence="6" type="ORF">EGW08_004715</name>
</gene>
<dbReference type="GO" id="GO:0072659">
    <property type="term" value="P:protein localization to plasma membrane"/>
    <property type="evidence" value="ECO:0007669"/>
    <property type="project" value="TreeGrafter"/>
</dbReference>
<sequence>RFVDNLYAHPGRHSLKFALEPGFGRSKPIFVCGGWVFVWPKLQRLQRLSLNVITLSVESLDVRTADGIVISAKGLAQVKVFSDEPCLLECAAENFLGKTEEEIGDSVKETLQGHQRSVLVNMNVEDIYFDREQVSNTMFKTAGPDLGRMGICIVSYTVPDVWDGQGHLKILCEKRVERLKGTDKLNKD</sequence>
<accession>A0A433U115</accession>
<evidence type="ECO:0000256" key="2">
    <source>
        <dbReference type="ARBA" id="ARBA00007161"/>
    </source>
</evidence>
<reference evidence="6 7" key="1">
    <citation type="submission" date="2019-01" db="EMBL/GenBank/DDBJ databases">
        <title>A draft genome assembly of the solar-powered sea slug Elysia chlorotica.</title>
        <authorList>
            <person name="Cai H."/>
            <person name="Li Q."/>
            <person name="Fang X."/>
            <person name="Li J."/>
            <person name="Curtis N.E."/>
            <person name="Altenburger A."/>
            <person name="Shibata T."/>
            <person name="Feng M."/>
            <person name="Maeda T."/>
            <person name="Schwartz J.A."/>
            <person name="Shigenobu S."/>
            <person name="Lundholm N."/>
            <person name="Nishiyama T."/>
            <person name="Yang H."/>
            <person name="Hasebe M."/>
            <person name="Li S."/>
            <person name="Pierce S.K."/>
            <person name="Wang J."/>
        </authorList>
    </citation>
    <scope>NUCLEOTIDE SEQUENCE [LARGE SCALE GENOMIC DNA]</scope>
    <source>
        <strain evidence="6">EC2010</strain>
        <tissue evidence="6">Whole organism of an adult</tissue>
    </source>
</reference>
<dbReference type="EMBL" id="RQTK01000108">
    <property type="protein sequence ID" value="RUS87539.1"/>
    <property type="molecule type" value="Genomic_DNA"/>
</dbReference>
<name>A0A433U115_ELYCH</name>
<dbReference type="Proteomes" id="UP000271974">
    <property type="component" value="Unassembled WGS sequence"/>
</dbReference>
<evidence type="ECO:0000259" key="5">
    <source>
        <dbReference type="Pfam" id="PF01145"/>
    </source>
</evidence>
<dbReference type="GO" id="GO:2000049">
    <property type="term" value="P:positive regulation of cell-cell adhesion mediated by cadherin"/>
    <property type="evidence" value="ECO:0007669"/>
    <property type="project" value="TreeGrafter"/>
</dbReference>
<evidence type="ECO:0000313" key="7">
    <source>
        <dbReference type="Proteomes" id="UP000271974"/>
    </source>
</evidence>
<evidence type="ECO:0000256" key="1">
    <source>
        <dbReference type="ARBA" id="ARBA00004370"/>
    </source>
</evidence>
<dbReference type="GO" id="GO:0045807">
    <property type="term" value="P:positive regulation of endocytosis"/>
    <property type="evidence" value="ECO:0007669"/>
    <property type="project" value="TreeGrafter"/>
</dbReference>
<comment type="caution">
    <text evidence="6">The sequence shown here is derived from an EMBL/GenBank/DDBJ whole genome shotgun (WGS) entry which is preliminary data.</text>
</comment>
<comment type="similarity">
    <text evidence="2 4">Belongs to the band 7/mec-2 family. Flotillin subfamily.</text>
</comment>
<dbReference type="OrthoDB" id="6080404at2759"/>
<dbReference type="InterPro" id="IPR036013">
    <property type="entry name" value="Band_7/SPFH_dom_sf"/>
</dbReference>
<dbReference type="AlphaFoldDB" id="A0A433U115"/>
<organism evidence="6 7">
    <name type="scientific">Elysia chlorotica</name>
    <name type="common">Eastern emerald elysia</name>
    <name type="synonym">Sea slug</name>
    <dbReference type="NCBI Taxonomy" id="188477"/>
    <lineage>
        <taxon>Eukaryota</taxon>
        <taxon>Metazoa</taxon>
        <taxon>Spiralia</taxon>
        <taxon>Lophotrochozoa</taxon>
        <taxon>Mollusca</taxon>
        <taxon>Gastropoda</taxon>
        <taxon>Heterobranchia</taxon>
        <taxon>Euthyneura</taxon>
        <taxon>Panpulmonata</taxon>
        <taxon>Sacoglossa</taxon>
        <taxon>Placobranchoidea</taxon>
        <taxon>Plakobranchidae</taxon>
        <taxon>Elysia</taxon>
    </lineage>
</organism>
<comment type="subcellular location">
    <subcellularLocation>
        <location evidence="1">Membrane</location>
    </subcellularLocation>
</comment>
<evidence type="ECO:0000256" key="4">
    <source>
        <dbReference type="RuleBase" id="RU366054"/>
    </source>
</evidence>
<feature type="non-terminal residue" evidence="6">
    <location>
        <position position="1"/>
    </location>
</feature>
<feature type="domain" description="Band 7" evidence="5">
    <location>
        <begin position="31"/>
        <end position="174"/>
    </location>
</feature>
<dbReference type="GO" id="GO:0002020">
    <property type="term" value="F:protease binding"/>
    <property type="evidence" value="ECO:0007669"/>
    <property type="project" value="TreeGrafter"/>
</dbReference>
<dbReference type="GO" id="GO:0016600">
    <property type="term" value="C:flotillin complex"/>
    <property type="evidence" value="ECO:0007669"/>
    <property type="project" value="TreeGrafter"/>
</dbReference>
<dbReference type="CDD" id="cd03399">
    <property type="entry name" value="SPFH_flotillin"/>
    <property type="match status" value="1"/>
</dbReference>
<keyword evidence="7" id="KW-1185">Reference proteome</keyword>
<dbReference type="SUPFAM" id="SSF117892">
    <property type="entry name" value="Band 7/SPFH domain"/>
    <property type="match status" value="1"/>
</dbReference>
<evidence type="ECO:0000256" key="3">
    <source>
        <dbReference type="ARBA" id="ARBA00023136"/>
    </source>
</evidence>
<dbReference type="GO" id="GO:1901890">
    <property type="term" value="P:positive regulation of cell junction assembly"/>
    <property type="evidence" value="ECO:0007669"/>
    <property type="project" value="TreeGrafter"/>
</dbReference>
<dbReference type="InterPro" id="IPR027705">
    <property type="entry name" value="Flotillin_fam"/>
</dbReference>
<dbReference type="GO" id="GO:0002090">
    <property type="term" value="P:regulation of receptor internalization"/>
    <property type="evidence" value="ECO:0007669"/>
    <property type="project" value="TreeGrafter"/>
</dbReference>